<keyword evidence="2" id="KW-1185">Reference proteome</keyword>
<proteinExistence type="predicted"/>
<dbReference type="STRING" id="139420.A0A371CLE7"/>
<organism evidence="1 2">
    <name type="scientific">Lentinus brumalis</name>
    <dbReference type="NCBI Taxonomy" id="2498619"/>
    <lineage>
        <taxon>Eukaryota</taxon>
        <taxon>Fungi</taxon>
        <taxon>Dikarya</taxon>
        <taxon>Basidiomycota</taxon>
        <taxon>Agaricomycotina</taxon>
        <taxon>Agaricomycetes</taxon>
        <taxon>Polyporales</taxon>
        <taxon>Polyporaceae</taxon>
        <taxon>Lentinus</taxon>
    </lineage>
</organism>
<feature type="non-terminal residue" evidence="1">
    <location>
        <position position="1"/>
    </location>
</feature>
<dbReference type="OrthoDB" id="2404451at2759"/>
<evidence type="ECO:0000313" key="1">
    <source>
        <dbReference type="EMBL" id="RDX41077.1"/>
    </source>
</evidence>
<gene>
    <name evidence="1" type="ORF">OH76DRAFT_1301486</name>
</gene>
<dbReference type="Proteomes" id="UP000256964">
    <property type="component" value="Unassembled WGS sequence"/>
</dbReference>
<dbReference type="AlphaFoldDB" id="A0A371CLE7"/>
<protein>
    <recommendedName>
        <fullName evidence="3">Transposase family Tnp2 protein</fullName>
    </recommendedName>
</protein>
<dbReference type="PANTHER" id="PTHR46579:SF1">
    <property type="entry name" value="F5_8 TYPE C DOMAIN-CONTAINING PROTEIN"/>
    <property type="match status" value="1"/>
</dbReference>
<evidence type="ECO:0000313" key="2">
    <source>
        <dbReference type="Proteomes" id="UP000256964"/>
    </source>
</evidence>
<reference evidence="1 2" key="1">
    <citation type="journal article" date="2018" name="Biotechnol. Biofuels">
        <title>Integrative visual omics of the white-rot fungus Polyporus brumalis exposes the biotechnological potential of its oxidative enzymes for delignifying raw plant biomass.</title>
        <authorList>
            <person name="Miyauchi S."/>
            <person name="Rancon A."/>
            <person name="Drula E."/>
            <person name="Hage H."/>
            <person name="Chaduli D."/>
            <person name="Favel A."/>
            <person name="Grisel S."/>
            <person name="Henrissat B."/>
            <person name="Herpoel-Gimbert I."/>
            <person name="Ruiz-Duenas F.J."/>
            <person name="Chevret D."/>
            <person name="Hainaut M."/>
            <person name="Lin J."/>
            <person name="Wang M."/>
            <person name="Pangilinan J."/>
            <person name="Lipzen A."/>
            <person name="Lesage-Meessen L."/>
            <person name="Navarro D."/>
            <person name="Riley R."/>
            <person name="Grigoriev I.V."/>
            <person name="Zhou S."/>
            <person name="Raouche S."/>
            <person name="Rosso M.N."/>
        </authorList>
    </citation>
    <scope>NUCLEOTIDE SEQUENCE [LARGE SCALE GENOMIC DNA]</scope>
    <source>
        <strain evidence="1 2">BRFM 1820</strain>
    </source>
</reference>
<evidence type="ECO:0008006" key="3">
    <source>
        <dbReference type="Google" id="ProtNLM"/>
    </source>
</evidence>
<sequence>LIQLELGVTSWDALSDALFRLRAFLIVVFGDIPAVSLLMRMKGHNAVFPCRMCKIQGIRNDTTKTLYVPLDRRNFAHDDDIYDAFSLPLRSHEEFLASAAEVDNARNDAEADRLSKKSGIKGTALLSSLSSLSFPTSFPFGFMHQIWENLIPNLVDLWTDNFKELDLSDAPFRIPPDAWEAIGADCSASGNTIPSAFGRRVPNIATTRTEFTAEAWCLFALHIAPALLRKRFRDKRYYVHFIELIQLLELCLQFEISTDDIGRIRTGFAKWVQDYERYV</sequence>
<dbReference type="PANTHER" id="PTHR46579">
    <property type="entry name" value="F5/8 TYPE C DOMAIN-CONTAINING PROTEIN-RELATED"/>
    <property type="match status" value="1"/>
</dbReference>
<name>A0A371CLE7_9APHY</name>
<dbReference type="EMBL" id="KZ857525">
    <property type="protein sequence ID" value="RDX41077.1"/>
    <property type="molecule type" value="Genomic_DNA"/>
</dbReference>
<accession>A0A371CLE7</accession>
<feature type="non-terminal residue" evidence="1">
    <location>
        <position position="279"/>
    </location>
</feature>